<dbReference type="RefSeq" id="WP_050387653.1">
    <property type="nucleotide sequence ID" value="NZ_CP121667.1"/>
</dbReference>
<protein>
    <recommendedName>
        <fullName evidence="3">DUF1835 domain-containing protein</fullName>
    </recommendedName>
</protein>
<accession>A0A844SJT5</accession>
<sequence>MSRLIFTFTDSGAGGLKAARLADCVISIEHRFVCGRLPASGDFDALFAPRAAAHGTGPHWLDNLTGRSIEAAHRQGLGLIEFCERFDAVDLWVGPDPNSQLQLIWLLDYLRPHANVTSRLAVFQTNHIIGEQQPAELAAWQLQLVPIRGDHLEAAGVAWTAWRASTPEAWFNLLRQDLGALPRLRSSVVALLEELPSRGSGLGATEMRLLELISAGHVHPYELFPGHQKLNDQKTFDYWEAGALLDGLAHCPVPVISGLVEGPFDLAMHEDPDRHQRYKRSRLALTALGQAIVAGAGDFSQHNPIDRWWGGTKLTNDRLWRWDAESRTLVAP</sequence>
<organism evidence="1 2">
    <name type="scientific">Bradyrhizobium pachyrhizi</name>
    <dbReference type="NCBI Taxonomy" id="280333"/>
    <lineage>
        <taxon>Bacteria</taxon>
        <taxon>Pseudomonadati</taxon>
        <taxon>Pseudomonadota</taxon>
        <taxon>Alphaproteobacteria</taxon>
        <taxon>Hyphomicrobiales</taxon>
        <taxon>Nitrobacteraceae</taxon>
        <taxon>Bradyrhizobium</taxon>
    </lineage>
</organism>
<comment type="caution">
    <text evidence="1">The sequence shown here is derived from an EMBL/GenBank/DDBJ whole genome shotgun (WGS) entry which is preliminary data.</text>
</comment>
<evidence type="ECO:0000313" key="1">
    <source>
        <dbReference type="EMBL" id="MVT65755.1"/>
    </source>
</evidence>
<gene>
    <name evidence="1" type="ORF">GPL21_11615</name>
</gene>
<reference evidence="1 2" key="1">
    <citation type="submission" date="2019-12" db="EMBL/GenBank/DDBJ databases">
        <title>Draft genome sequences Bradyrhizobium cajani AMBPC1010, Bradyrhizobium pachyrhizi AMBPC1040 and Bradyrhizobium yuanmingense ALSPC3051, three plant growth promoting strains isolated from nodules of Cajanus cajan L. in Dominican Republic.</title>
        <authorList>
            <person name="Flores-Felix J.D."/>
            <person name="Araujo J."/>
            <person name="Diaz-Alcantara C."/>
            <person name="Gonzalez-Andres F."/>
            <person name="Velazquez E."/>
        </authorList>
    </citation>
    <scope>NUCLEOTIDE SEQUENCE [LARGE SCALE GENOMIC DNA]</scope>
    <source>
        <strain evidence="1 2">1040</strain>
    </source>
</reference>
<keyword evidence="2" id="KW-1185">Reference proteome</keyword>
<evidence type="ECO:0008006" key="3">
    <source>
        <dbReference type="Google" id="ProtNLM"/>
    </source>
</evidence>
<evidence type="ECO:0000313" key="2">
    <source>
        <dbReference type="Proteomes" id="UP000436468"/>
    </source>
</evidence>
<dbReference type="EMBL" id="WQNF01000006">
    <property type="protein sequence ID" value="MVT65755.1"/>
    <property type="molecule type" value="Genomic_DNA"/>
</dbReference>
<proteinExistence type="predicted"/>
<dbReference type="Proteomes" id="UP000436468">
    <property type="component" value="Unassembled WGS sequence"/>
</dbReference>
<name>A0A844SJT5_9BRAD</name>
<dbReference type="AlphaFoldDB" id="A0A844SJT5"/>